<gene>
    <name evidence="1" type="ORF">Tco_0909652</name>
</gene>
<dbReference type="GO" id="GO:0003964">
    <property type="term" value="F:RNA-directed DNA polymerase activity"/>
    <property type="evidence" value="ECO:0007669"/>
    <property type="project" value="UniProtKB-KW"/>
</dbReference>
<protein>
    <submittedName>
        <fullName evidence="1">Reverse transcriptase domain-containing protein</fullName>
    </submittedName>
</protein>
<keyword evidence="2" id="KW-1185">Reference proteome</keyword>
<dbReference type="Gene3D" id="2.40.70.10">
    <property type="entry name" value="Acid Proteases"/>
    <property type="match status" value="1"/>
</dbReference>
<keyword evidence="1" id="KW-0808">Transferase</keyword>
<keyword evidence="1" id="KW-0695">RNA-directed DNA polymerase</keyword>
<accession>A0ABQ5CSK1</accession>
<evidence type="ECO:0000313" key="1">
    <source>
        <dbReference type="EMBL" id="GJT29377.1"/>
    </source>
</evidence>
<proteinExistence type="predicted"/>
<dbReference type="Proteomes" id="UP001151760">
    <property type="component" value="Unassembled WGS sequence"/>
</dbReference>
<sequence length="225" mass="25124">MKAKPIRKTVAFAESSNNSKLMEKMEALTTNIDSQFKDIKGEMKEMRDGCNSCGGPHPLSKCDDKPMGGPKDEEANYAYGGYRGGGSVEYLTLADLGASINLIPYSMYASLSKSTLKLTWMSIRLANHTYQHPMGITENMLIKVGKFVFLAYFVILQMEEDDKVPLILGRPFLHTADAIIRVKNKELNLGVAADRITFLIDKAMKHSHSNNDTCFRMDVIDEVTE</sequence>
<organism evidence="1 2">
    <name type="scientific">Tanacetum coccineum</name>
    <dbReference type="NCBI Taxonomy" id="301880"/>
    <lineage>
        <taxon>Eukaryota</taxon>
        <taxon>Viridiplantae</taxon>
        <taxon>Streptophyta</taxon>
        <taxon>Embryophyta</taxon>
        <taxon>Tracheophyta</taxon>
        <taxon>Spermatophyta</taxon>
        <taxon>Magnoliopsida</taxon>
        <taxon>eudicotyledons</taxon>
        <taxon>Gunneridae</taxon>
        <taxon>Pentapetalae</taxon>
        <taxon>asterids</taxon>
        <taxon>campanulids</taxon>
        <taxon>Asterales</taxon>
        <taxon>Asteraceae</taxon>
        <taxon>Asteroideae</taxon>
        <taxon>Anthemideae</taxon>
        <taxon>Anthemidinae</taxon>
        <taxon>Tanacetum</taxon>
    </lineage>
</organism>
<name>A0ABQ5CSK1_9ASTR</name>
<keyword evidence="1" id="KW-0548">Nucleotidyltransferase</keyword>
<dbReference type="InterPro" id="IPR021109">
    <property type="entry name" value="Peptidase_aspartic_dom_sf"/>
</dbReference>
<reference evidence="1" key="1">
    <citation type="journal article" date="2022" name="Int. J. Mol. Sci.">
        <title>Draft Genome of Tanacetum Coccineum: Genomic Comparison of Closely Related Tanacetum-Family Plants.</title>
        <authorList>
            <person name="Yamashiro T."/>
            <person name="Shiraishi A."/>
            <person name="Nakayama K."/>
            <person name="Satake H."/>
        </authorList>
    </citation>
    <scope>NUCLEOTIDE SEQUENCE</scope>
</reference>
<dbReference type="CDD" id="cd00303">
    <property type="entry name" value="retropepsin_like"/>
    <property type="match status" value="1"/>
</dbReference>
<dbReference type="PANTHER" id="PTHR33067:SF35">
    <property type="entry name" value="ASPARTIC PEPTIDASE DDI1-TYPE DOMAIN-CONTAINING PROTEIN"/>
    <property type="match status" value="1"/>
</dbReference>
<evidence type="ECO:0000313" key="2">
    <source>
        <dbReference type="Proteomes" id="UP001151760"/>
    </source>
</evidence>
<reference evidence="1" key="2">
    <citation type="submission" date="2022-01" db="EMBL/GenBank/DDBJ databases">
        <authorList>
            <person name="Yamashiro T."/>
            <person name="Shiraishi A."/>
            <person name="Satake H."/>
            <person name="Nakayama K."/>
        </authorList>
    </citation>
    <scope>NUCLEOTIDE SEQUENCE</scope>
</reference>
<dbReference type="PANTHER" id="PTHR33067">
    <property type="entry name" value="RNA-DIRECTED DNA POLYMERASE-RELATED"/>
    <property type="match status" value="1"/>
</dbReference>
<comment type="caution">
    <text evidence="1">The sequence shown here is derived from an EMBL/GenBank/DDBJ whole genome shotgun (WGS) entry which is preliminary data.</text>
</comment>
<dbReference type="EMBL" id="BQNB010014537">
    <property type="protein sequence ID" value="GJT29377.1"/>
    <property type="molecule type" value="Genomic_DNA"/>
</dbReference>